<dbReference type="InterPro" id="IPR019804">
    <property type="entry name" value="Ras_G-nucl-exch_fac_CS"/>
</dbReference>
<dbReference type="GO" id="GO:0005085">
    <property type="term" value="F:guanyl-nucleotide exchange factor activity"/>
    <property type="evidence" value="ECO:0007669"/>
    <property type="project" value="UniProtKB-KW"/>
</dbReference>
<evidence type="ECO:0000313" key="10">
    <source>
        <dbReference type="EMBL" id="SAL95105.1"/>
    </source>
</evidence>
<name>A0A163IST2_ABSGL</name>
<gene>
    <name evidence="10" type="primary">ABSGL_00405.1 scaffold 522</name>
</gene>
<evidence type="ECO:0000259" key="7">
    <source>
        <dbReference type="PROSITE" id="PS50009"/>
    </source>
</evidence>
<dbReference type="InParanoid" id="A0A163IST2"/>
<evidence type="ECO:0000256" key="4">
    <source>
        <dbReference type="PROSITE-ProRule" id="PRU00192"/>
    </source>
</evidence>
<sequence length="1296" mass="146425">MSTVSIICRVRALYSFKSNDGSSLQFEQGDCIEVLNRLKSGWWDGWCNGARGWFPSNYVQVIEEYANTNVADLPNVLNAIPQHGSSENLSPGSSLPLPRVPKNSVPLQRNREHRISLPYNHSIDVHQQQQYQYANPAPSLPSNWIMDMTEDGTDCYYYNKLTGEMRTSPPPTSSSALDLKSLSYSNSNDSGFIKDVNSACTFDDDNDDDDDNILNSFRNNDGYNSNQESLDDDDDEYDFQSVTSRLDGMVPSSSALYDTKLPAILPPNWVKRTNHQGRAYYCNLLTQDTTWDISTIDPYTGNILPSSKGTDQLSGDSPLDNIDRHPLTDRNNGSSSTTTNNLSNSGRIINPNEPLTWHILSTHIAVAITDLNQATRHKERPQFADLAISVVDSIRFMLLASGTIDKDSGFIRTNTILRNHHRTMMAAMSKIMLTSFLATDISGFDDVNRLLMENNDLLVAVRNFVGTCQDLSVPVEHPNPKLVQQRESKSQKSERTKYALQHDLADSLDVYATNMHESVDVILFSIKAARKDQTRLVTEVSRFQFGTTAFTQFRNLSSQTGQLLGLVDDIDFGTVEDSPLMNDLLFNKQALSDGLGQLFCHLQQLTNQHMPLDGVLLDVKRAAETMHIPIRNICELINVMVYDIEMSTRPSLDTITDTTRASSSPLKSAPEVEPFTSTAYDSHDDHVEDVYYDDNHKGIDHSDNDGDDDVHTAYMGDSIFSGGNMTYTGTESTAPSTIASTIGSKYFDQPLSSHSYLAPNASSGKQASSDSQANAVSTQPKPTNSTIESQQQQKSSHTREESIDELDNINASTDPRPLPAPLQDLDASKSSHKLKKFFGDDVLPSDIVTTKPATSERPSYLSYDYDLSDISFNMEGNVKGGTLATLVERLTLHDYLDMNFNNTFLLTYRSFCTSTELLDLLEARYNLTPPSDITDDDMEIWRQKKLKLVRLRVFNVLKNWLEVYYNEEDQVILDRLMAFTDTNIRTTLSFSTDQLERLIQKRKEGTEMDVGGLKKLVWTPQSIPQSILPRNTKKFKLLDLDPTELARQLTIMDFKMYSSIRPIECLDKAWSRESTDDAAPTATNIRASIEYCNQITSWVSDAILSQNDIKKRSNLIKFWVQVAERCRELNNFNTCMAILSAFDNSSVGRLKRTWETVGTRTSQTLSHIRKIMGANRNFSEYRQLIHSVNPPCIPFLGIYLQDLTFIEDGNSNIIKKSKDLINFAKREKTAEVIREIQQYQTLFYKLKTVDEMQSFIRANLQSTRDEDQLYKESLKLEPREREDEKITRLLQESGFL</sequence>
<dbReference type="Pfam" id="PF00018">
    <property type="entry name" value="SH3_1"/>
    <property type="match status" value="1"/>
</dbReference>
<dbReference type="Gene3D" id="1.10.840.10">
    <property type="entry name" value="Ras guanine-nucleotide exchange factors catalytic domain"/>
    <property type="match status" value="1"/>
</dbReference>
<protein>
    <recommendedName>
        <fullName evidence="12">Ras GEF</fullName>
    </recommendedName>
</protein>
<dbReference type="SUPFAM" id="SSF50044">
    <property type="entry name" value="SH3-domain"/>
    <property type="match status" value="1"/>
</dbReference>
<dbReference type="Pfam" id="PF00617">
    <property type="entry name" value="RasGEF"/>
    <property type="match status" value="1"/>
</dbReference>
<dbReference type="SMART" id="SM00456">
    <property type="entry name" value="WW"/>
    <property type="match status" value="2"/>
</dbReference>
<dbReference type="InterPro" id="IPR036020">
    <property type="entry name" value="WW_dom_sf"/>
</dbReference>
<dbReference type="PANTHER" id="PTHR23113:SF368">
    <property type="entry name" value="CELL DIVISION CONTROL PROTEIN 25"/>
    <property type="match status" value="1"/>
</dbReference>
<dbReference type="FunCoup" id="A0A163IST2">
    <property type="interactions" value="87"/>
</dbReference>
<dbReference type="Gene3D" id="2.30.30.40">
    <property type="entry name" value="SH3 Domains"/>
    <property type="match status" value="1"/>
</dbReference>
<dbReference type="InterPro" id="IPR001452">
    <property type="entry name" value="SH3_domain"/>
</dbReference>
<feature type="domain" description="WW" evidence="8">
    <location>
        <begin position="263"/>
        <end position="296"/>
    </location>
</feature>
<dbReference type="PROSITE" id="PS50020">
    <property type="entry name" value="WW_DOMAIN_2"/>
    <property type="match status" value="2"/>
</dbReference>
<evidence type="ECO:0000256" key="2">
    <source>
        <dbReference type="ARBA" id="ARBA00022658"/>
    </source>
</evidence>
<dbReference type="Gene3D" id="1.20.870.10">
    <property type="entry name" value="Son of sevenless (SoS) protein Chain: S domain 1"/>
    <property type="match status" value="1"/>
</dbReference>
<dbReference type="InterPro" id="IPR056685">
    <property type="entry name" value="DUF7783"/>
</dbReference>
<dbReference type="Proteomes" id="UP000078561">
    <property type="component" value="Unassembled WGS sequence"/>
</dbReference>
<dbReference type="InterPro" id="IPR001895">
    <property type="entry name" value="RASGEF_cat_dom"/>
</dbReference>
<dbReference type="STRING" id="4829.A0A163IST2"/>
<evidence type="ECO:0000259" key="9">
    <source>
        <dbReference type="PROSITE" id="PS50212"/>
    </source>
</evidence>
<evidence type="ECO:0000256" key="3">
    <source>
        <dbReference type="PROSITE-ProRule" id="PRU00168"/>
    </source>
</evidence>
<feature type="region of interest" description="Disordered" evidence="5">
    <location>
        <begin position="655"/>
        <end position="680"/>
    </location>
</feature>
<dbReference type="InterPro" id="IPR023578">
    <property type="entry name" value="Ras_GEF_dom_sf"/>
</dbReference>
<dbReference type="InterPro" id="IPR036028">
    <property type="entry name" value="SH3-like_dom_sf"/>
</dbReference>
<feature type="compositionally biased region" description="Polar residues" evidence="5">
    <location>
        <begin position="655"/>
        <end position="666"/>
    </location>
</feature>
<dbReference type="InterPro" id="IPR000651">
    <property type="entry name" value="Ras-like_Gua-exchang_fac_N"/>
</dbReference>
<accession>A0A163IST2</accession>
<feature type="domain" description="N-terminal Ras-GEF" evidence="9">
    <location>
        <begin position="874"/>
        <end position="1003"/>
    </location>
</feature>
<dbReference type="SMART" id="SM00326">
    <property type="entry name" value="SH3"/>
    <property type="match status" value="1"/>
</dbReference>
<dbReference type="GO" id="GO:0005886">
    <property type="term" value="C:plasma membrane"/>
    <property type="evidence" value="ECO:0007669"/>
    <property type="project" value="TreeGrafter"/>
</dbReference>
<proteinExistence type="predicted"/>
<dbReference type="InterPro" id="IPR001202">
    <property type="entry name" value="WW_dom"/>
</dbReference>
<organism evidence="10">
    <name type="scientific">Absidia glauca</name>
    <name type="common">Pin mould</name>
    <dbReference type="NCBI Taxonomy" id="4829"/>
    <lineage>
        <taxon>Eukaryota</taxon>
        <taxon>Fungi</taxon>
        <taxon>Fungi incertae sedis</taxon>
        <taxon>Mucoromycota</taxon>
        <taxon>Mucoromycotina</taxon>
        <taxon>Mucoromycetes</taxon>
        <taxon>Mucorales</taxon>
        <taxon>Cunninghamellaceae</taxon>
        <taxon>Absidia</taxon>
    </lineage>
</organism>
<feature type="region of interest" description="Disordered" evidence="5">
    <location>
        <begin position="757"/>
        <end position="803"/>
    </location>
</feature>
<dbReference type="Pfam" id="PF00618">
    <property type="entry name" value="RasGEF_N"/>
    <property type="match status" value="1"/>
</dbReference>
<dbReference type="SUPFAM" id="SSF48366">
    <property type="entry name" value="Ras GEF"/>
    <property type="match status" value="1"/>
</dbReference>
<evidence type="ECO:0000259" key="6">
    <source>
        <dbReference type="PROSITE" id="PS50002"/>
    </source>
</evidence>
<dbReference type="PROSITE" id="PS50002">
    <property type="entry name" value="SH3"/>
    <property type="match status" value="1"/>
</dbReference>
<dbReference type="CDD" id="cd00201">
    <property type="entry name" value="WW"/>
    <property type="match status" value="1"/>
</dbReference>
<dbReference type="CDD" id="cd06224">
    <property type="entry name" value="REM"/>
    <property type="match status" value="1"/>
</dbReference>
<evidence type="ECO:0008006" key="12">
    <source>
        <dbReference type="Google" id="ProtNLM"/>
    </source>
</evidence>
<feature type="compositionally biased region" description="Polar residues" evidence="5">
    <location>
        <begin position="757"/>
        <end position="795"/>
    </location>
</feature>
<evidence type="ECO:0000256" key="1">
    <source>
        <dbReference type="ARBA" id="ARBA00022443"/>
    </source>
</evidence>
<dbReference type="SMART" id="SM00147">
    <property type="entry name" value="RasGEF"/>
    <property type="match status" value="1"/>
</dbReference>
<dbReference type="PRINTS" id="PR00452">
    <property type="entry name" value="SH3DOMAIN"/>
</dbReference>
<feature type="compositionally biased region" description="Polar residues" evidence="5">
    <location>
        <begin position="306"/>
        <end position="315"/>
    </location>
</feature>
<keyword evidence="11" id="KW-1185">Reference proteome</keyword>
<feature type="compositionally biased region" description="Low complexity" evidence="5">
    <location>
        <begin position="331"/>
        <end position="346"/>
    </location>
</feature>
<dbReference type="PROSITE" id="PS50212">
    <property type="entry name" value="RASGEF_NTER"/>
    <property type="match status" value="1"/>
</dbReference>
<reference evidence="10" key="1">
    <citation type="submission" date="2016-04" db="EMBL/GenBank/DDBJ databases">
        <authorList>
            <person name="Evans L.H."/>
            <person name="Alamgir A."/>
            <person name="Owens N."/>
            <person name="Weber N.D."/>
            <person name="Virtaneva K."/>
            <person name="Barbian K."/>
            <person name="Babar A."/>
            <person name="Rosenke K."/>
        </authorList>
    </citation>
    <scope>NUCLEOTIDE SEQUENCE [LARGE SCALE GENOMIC DNA]</scope>
    <source>
        <strain evidence="10">CBS 101.48</strain>
    </source>
</reference>
<dbReference type="SMART" id="SM00229">
    <property type="entry name" value="RasGEFN"/>
    <property type="match status" value="1"/>
</dbReference>
<dbReference type="SUPFAM" id="SSF51045">
    <property type="entry name" value="WW domain"/>
    <property type="match status" value="1"/>
</dbReference>
<keyword evidence="1 4" id="KW-0728">SH3 domain</keyword>
<feature type="domain" description="WW" evidence="8">
    <location>
        <begin position="138"/>
        <end position="172"/>
    </location>
</feature>
<dbReference type="OMA" id="RKIMGAN"/>
<feature type="domain" description="Ras-GEF" evidence="7">
    <location>
        <begin position="1041"/>
        <end position="1279"/>
    </location>
</feature>
<evidence type="ECO:0000259" key="8">
    <source>
        <dbReference type="PROSITE" id="PS50020"/>
    </source>
</evidence>
<dbReference type="GO" id="GO:0007265">
    <property type="term" value="P:Ras protein signal transduction"/>
    <property type="evidence" value="ECO:0007669"/>
    <property type="project" value="TreeGrafter"/>
</dbReference>
<dbReference type="PROSITE" id="PS00720">
    <property type="entry name" value="RASGEF"/>
    <property type="match status" value="1"/>
</dbReference>
<dbReference type="FunFam" id="2.30.30.40:FF:000072">
    <property type="entry name" value="Unconventional Myosin IB"/>
    <property type="match status" value="1"/>
</dbReference>
<dbReference type="PROSITE" id="PS50009">
    <property type="entry name" value="RASGEF_CAT"/>
    <property type="match status" value="1"/>
</dbReference>
<dbReference type="Gene3D" id="2.20.70.10">
    <property type="match status" value="1"/>
</dbReference>
<dbReference type="CDD" id="cd00155">
    <property type="entry name" value="RasGEF"/>
    <property type="match status" value="1"/>
</dbReference>
<dbReference type="EMBL" id="LT550157">
    <property type="protein sequence ID" value="SAL95105.1"/>
    <property type="molecule type" value="Genomic_DNA"/>
</dbReference>
<dbReference type="Pfam" id="PF25006">
    <property type="entry name" value="DUF7783"/>
    <property type="match status" value="1"/>
</dbReference>
<feature type="domain" description="SH3" evidence="6">
    <location>
        <begin position="5"/>
        <end position="64"/>
    </location>
</feature>
<keyword evidence="2 3" id="KW-0344">Guanine-nucleotide releasing factor</keyword>
<dbReference type="InterPro" id="IPR036964">
    <property type="entry name" value="RASGEF_cat_dom_sf"/>
</dbReference>
<feature type="region of interest" description="Disordered" evidence="5">
    <location>
        <begin position="306"/>
        <end position="347"/>
    </location>
</feature>
<feature type="region of interest" description="Disordered" evidence="5">
    <location>
        <begin position="82"/>
        <end position="105"/>
    </location>
</feature>
<feature type="compositionally biased region" description="Polar residues" evidence="5">
    <location>
        <begin position="83"/>
        <end position="93"/>
    </location>
</feature>
<dbReference type="InterPro" id="IPR008937">
    <property type="entry name" value="Ras-like_GEF"/>
</dbReference>
<evidence type="ECO:0000256" key="5">
    <source>
        <dbReference type="SAM" id="MobiDB-lite"/>
    </source>
</evidence>
<dbReference type="OrthoDB" id="546434at2759"/>
<evidence type="ECO:0000313" key="11">
    <source>
        <dbReference type="Proteomes" id="UP000078561"/>
    </source>
</evidence>
<dbReference type="PANTHER" id="PTHR23113">
    <property type="entry name" value="GUANINE NUCLEOTIDE EXCHANGE FACTOR"/>
    <property type="match status" value="1"/>
</dbReference>